<dbReference type="EMBL" id="LT629690">
    <property type="protein sequence ID" value="SDF16374.1"/>
    <property type="molecule type" value="Genomic_DNA"/>
</dbReference>
<evidence type="ECO:0000256" key="1">
    <source>
        <dbReference type="ARBA" id="ARBA00022490"/>
    </source>
</evidence>
<dbReference type="Gene3D" id="3.40.50.150">
    <property type="entry name" value="Vaccinia Virus protein VP39"/>
    <property type="match status" value="1"/>
</dbReference>
<feature type="binding site" evidence="7 8">
    <location>
        <position position="74"/>
    </location>
    <ligand>
        <name>S-adenosyl-L-methionine</name>
        <dbReference type="ChEBI" id="CHEBI:59789"/>
    </ligand>
</feature>
<dbReference type="GO" id="GO:0052908">
    <property type="term" value="F:16S rRNA (adenine(1518)-N(6)/adenine(1519)-N(6))-dimethyltransferase activity"/>
    <property type="evidence" value="ECO:0007669"/>
    <property type="project" value="UniProtKB-EC"/>
</dbReference>
<dbReference type="SMART" id="SM00650">
    <property type="entry name" value="rADc"/>
    <property type="match status" value="1"/>
</dbReference>
<comment type="catalytic activity">
    <reaction evidence="7">
        <text>adenosine(1518)/adenosine(1519) in 16S rRNA + 4 S-adenosyl-L-methionine = N(6)-dimethyladenosine(1518)/N(6)-dimethyladenosine(1519) in 16S rRNA + 4 S-adenosyl-L-homocysteine + 4 H(+)</text>
        <dbReference type="Rhea" id="RHEA:19609"/>
        <dbReference type="Rhea" id="RHEA-COMP:10232"/>
        <dbReference type="Rhea" id="RHEA-COMP:10233"/>
        <dbReference type="ChEBI" id="CHEBI:15378"/>
        <dbReference type="ChEBI" id="CHEBI:57856"/>
        <dbReference type="ChEBI" id="CHEBI:59789"/>
        <dbReference type="ChEBI" id="CHEBI:74411"/>
        <dbReference type="ChEBI" id="CHEBI:74493"/>
        <dbReference type="EC" id="2.1.1.182"/>
    </reaction>
</comment>
<evidence type="ECO:0000256" key="6">
    <source>
        <dbReference type="ARBA" id="ARBA00022884"/>
    </source>
</evidence>
<feature type="binding site" evidence="7 8">
    <location>
        <position position="120"/>
    </location>
    <ligand>
        <name>S-adenosyl-L-methionine</name>
        <dbReference type="ChEBI" id="CHEBI:59789"/>
    </ligand>
</feature>
<feature type="binding site" evidence="7 8">
    <location>
        <position position="28"/>
    </location>
    <ligand>
        <name>S-adenosyl-L-methionine</name>
        <dbReference type="ChEBI" id="CHEBI:59789"/>
    </ligand>
</feature>
<gene>
    <name evidence="7" type="primary">rsmA</name>
    <name evidence="7" type="synonym">ksgA</name>
    <name evidence="10" type="ORF">SAMN05444167_1580</name>
</gene>
<keyword evidence="2 7" id="KW-0698">rRNA processing</keyword>
<feature type="binding site" evidence="7 8">
    <location>
        <position position="99"/>
    </location>
    <ligand>
        <name>S-adenosyl-L-methionine</name>
        <dbReference type="ChEBI" id="CHEBI:59789"/>
    </ligand>
</feature>
<dbReference type="NCBIfam" id="TIGR00755">
    <property type="entry name" value="ksgA"/>
    <property type="match status" value="1"/>
</dbReference>
<keyword evidence="4 7" id="KW-0808">Transferase</keyword>
<dbReference type="PANTHER" id="PTHR11727">
    <property type="entry name" value="DIMETHYLADENOSINE TRANSFERASE"/>
    <property type="match status" value="1"/>
</dbReference>
<dbReference type="GO" id="GO:0005829">
    <property type="term" value="C:cytosol"/>
    <property type="evidence" value="ECO:0007669"/>
    <property type="project" value="TreeGrafter"/>
</dbReference>
<feature type="binding site" evidence="7 8">
    <location>
        <position position="53"/>
    </location>
    <ligand>
        <name>S-adenosyl-L-methionine</name>
        <dbReference type="ChEBI" id="CHEBI:59789"/>
    </ligand>
</feature>
<evidence type="ECO:0000256" key="7">
    <source>
        <dbReference type="HAMAP-Rule" id="MF_00607"/>
    </source>
</evidence>
<dbReference type="Proteomes" id="UP000182427">
    <property type="component" value="Chromosome I"/>
</dbReference>
<evidence type="ECO:0000256" key="3">
    <source>
        <dbReference type="ARBA" id="ARBA00022603"/>
    </source>
</evidence>
<comment type="similarity">
    <text evidence="7">Belongs to the class I-like SAM-binding methyltransferase superfamily. rRNA adenine N(6)-methyltransferase family. RsmA subfamily.</text>
</comment>
<dbReference type="HAMAP" id="MF_00607">
    <property type="entry name" value="16SrRNA_methyltr_A"/>
    <property type="match status" value="1"/>
</dbReference>
<reference evidence="10 11" key="1">
    <citation type="submission" date="2016-10" db="EMBL/GenBank/DDBJ databases">
        <authorList>
            <person name="de Groot N.N."/>
        </authorList>
    </citation>
    <scope>NUCLEOTIDE SEQUENCE [LARGE SCALE GENOMIC DNA]</scope>
    <source>
        <strain evidence="10 11">GAS232</strain>
    </source>
</reference>
<dbReference type="InterPro" id="IPR029063">
    <property type="entry name" value="SAM-dependent_MTases_sf"/>
</dbReference>
<dbReference type="InterPro" id="IPR020598">
    <property type="entry name" value="rRNA_Ade_methylase_Trfase_N"/>
</dbReference>
<feature type="domain" description="Ribosomal RNA adenine methylase transferase N-terminal" evidence="9">
    <location>
        <begin position="33"/>
        <end position="205"/>
    </location>
</feature>
<protein>
    <recommendedName>
        <fullName evidence="7">Ribosomal RNA small subunit methyltransferase A</fullName>
        <ecNumber evidence="7">2.1.1.182</ecNumber>
    </recommendedName>
    <alternativeName>
        <fullName evidence="7">16S rRNA (adenine(1518)-N(6)/adenine(1519)-N(6))-dimethyltransferase</fullName>
    </alternativeName>
    <alternativeName>
        <fullName evidence="7">16S rRNA dimethyladenosine transferase</fullName>
    </alternativeName>
    <alternativeName>
        <fullName evidence="7">16S rRNA dimethylase</fullName>
    </alternativeName>
    <alternativeName>
        <fullName evidence="7">S-adenosylmethionine-6-N', N'-adenosyl(rRNA) dimethyltransferase</fullName>
    </alternativeName>
</protein>
<dbReference type="PROSITE" id="PS01131">
    <property type="entry name" value="RRNA_A_DIMETH"/>
    <property type="match status" value="1"/>
</dbReference>
<dbReference type="Gene3D" id="1.10.8.100">
    <property type="entry name" value="Ribosomal RNA adenine dimethylase-like, domain 2"/>
    <property type="match status" value="1"/>
</dbReference>
<dbReference type="InterPro" id="IPR020596">
    <property type="entry name" value="rRNA_Ade_Mease_Trfase_CS"/>
</dbReference>
<comment type="subcellular location">
    <subcellularLocation>
        <location evidence="7">Cytoplasm</location>
    </subcellularLocation>
</comment>
<evidence type="ECO:0000313" key="11">
    <source>
        <dbReference type="Proteomes" id="UP000182427"/>
    </source>
</evidence>
<dbReference type="PROSITE" id="PS51689">
    <property type="entry name" value="SAM_RNA_A_N6_MT"/>
    <property type="match status" value="1"/>
</dbReference>
<evidence type="ECO:0000256" key="5">
    <source>
        <dbReference type="ARBA" id="ARBA00022691"/>
    </source>
</evidence>
<keyword evidence="1 7" id="KW-0963">Cytoplasm</keyword>
<dbReference type="SUPFAM" id="SSF53335">
    <property type="entry name" value="S-adenosyl-L-methionine-dependent methyltransferases"/>
    <property type="match status" value="1"/>
</dbReference>
<evidence type="ECO:0000313" key="10">
    <source>
        <dbReference type="EMBL" id="SDF16374.1"/>
    </source>
</evidence>
<feature type="binding site" evidence="7 8">
    <location>
        <position position="26"/>
    </location>
    <ligand>
        <name>S-adenosyl-L-methionine</name>
        <dbReference type="ChEBI" id="CHEBI:59789"/>
    </ligand>
</feature>
<evidence type="ECO:0000256" key="8">
    <source>
        <dbReference type="PROSITE-ProRule" id="PRU01026"/>
    </source>
</evidence>
<dbReference type="AlphaFoldDB" id="A0A1G7IUZ2"/>
<accession>A0A1G7IUZ2</accession>
<proteinExistence type="inferred from homology"/>
<dbReference type="InterPro" id="IPR011530">
    <property type="entry name" value="rRNA_adenine_dimethylase"/>
</dbReference>
<dbReference type="Pfam" id="PF00398">
    <property type="entry name" value="RrnaAD"/>
    <property type="match status" value="1"/>
</dbReference>
<keyword evidence="11" id="KW-1185">Reference proteome</keyword>
<evidence type="ECO:0000256" key="4">
    <source>
        <dbReference type="ARBA" id="ARBA00022679"/>
    </source>
</evidence>
<evidence type="ECO:0000259" key="9">
    <source>
        <dbReference type="SMART" id="SM00650"/>
    </source>
</evidence>
<sequence length="277" mass="30574">MLHVTLTRGARTPYQMQQRKPKLGQNFLVDDNARHRIADALGDVSTRTVIEIGPGHGAITTILAERAKKLTCIELDRSLVPELRFKFRNHPNVEIVEADILETDITALVPAGEKALVIGNLPYYITSDILLHLCAHEAAMELAVVMMQREVADRVAAEPGNRDFGLLSATVQMHAEVANVFTLPPGAFDPPPDVYSTVLRMRFAPRFVELGITDAAGFDRFLKLCFQQKRKTLNNNLRAAGYTSEQIAEACGAAEIEPSARAEALPLDRFAALYRAI</sequence>
<evidence type="ECO:0000256" key="2">
    <source>
        <dbReference type="ARBA" id="ARBA00022552"/>
    </source>
</evidence>
<dbReference type="EC" id="2.1.1.182" evidence="7"/>
<dbReference type="InterPro" id="IPR001737">
    <property type="entry name" value="KsgA/Erm"/>
</dbReference>
<dbReference type="GO" id="GO:0003723">
    <property type="term" value="F:RNA binding"/>
    <property type="evidence" value="ECO:0007669"/>
    <property type="project" value="UniProtKB-UniRule"/>
</dbReference>
<keyword evidence="5 7" id="KW-0949">S-adenosyl-L-methionine</keyword>
<keyword evidence="3 7" id="KW-0489">Methyltransferase</keyword>
<dbReference type="InterPro" id="IPR023165">
    <property type="entry name" value="rRNA_Ade_diMease-like_C"/>
</dbReference>
<organism evidence="10 11">
    <name type="scientific">Terriglobus roseus</name>
    <dbReference type="NCBI Taxonomy" id="392734"/>
    <lineage>
        <taxon>Bacteria</taxon>
        <taxon>Pseudomonadati</taxon>
        <taxon>Acidobacteriota</taxon>
        <taxon>Terriglobia</taxon>
        <taxon>Terriglobales</taxon>
        <taxon>Acidobacteriaceae</taxon>
        <taxon>Terriglobus</taxon>
    </lineage>
</organism>
<dbReference type="PANTHER" id="PTHR11727:SF7">
    <property type="entry name" value="DIMETHYLADENOSINE TRANSFERASE-RELATED"/>
    <property type="match status" value="1"/>
</dbReference>
<dbReference type="CDD" id="cd02440">
    <property type="entry name" value="AdoMet_MTases"/>
    <property type="match status" value="1"/>
</dbReference>
<name>A0A1G7IUZ2_9BACT</name>
<comment type="function">
    <text evidence="7">Specifically dimethylates two adjacent adenosines (A1518 and A1519) in the loop of a conserved hairpin near the 3'-end of 16S rRNA in the 30S particle. May play a critical role in biogenesis of 30S subunits.</text>
</comment>
<keyword evidence="6 7" id="KW-0694">RNA-binding</keyword>